<comment type="subunit">
    <text evidence="2">Homodecamer; pentamer of dimers.</text>
</comment>
<dbReference type="InterPro" id="IPR040442">
    <property type="entry name" value="Pyrv_kinase-like_dom_sf"/>
</dbReference>
<organism evidence="6 7">
    <name type="scientific">Paracoccus solventivorans</name>
    <dbReference type="NCBI Taxonomy" id="53463"/>
    <lineage>
        <taxon>Bacteria</taxon>
        <taxon>Pseudomonadati</taxon>
        <taxon>Pseudomonadota</taxon>
        <taxon>Alphaproteobacteria</taxon>
        <taxon>Rhodobacterales</taxon>
        <taxon>Paracoccaceae</taxon>
        <taxon>Paracoccus</taxon>
    </lineage>
</organism>
<dbReference type="EMBL" id="DULP01000215">
    <property type="protein sequence ID" value="HHW35160.1"/>
    <property type="molecule type" value="Genomic_DNA"/>
</dbReference>
<protein>
    <recommendedName>
        <fullName evidence="3">3-methyl-2-oxobutanoate hydroxymethyltransferase</fullName>
        <ecNumber evidence="3">2.1.2.11</ecNumber>
    </recommendedName>
</protein>
<accession>A0A832QYL2</accession>
<dbReference type="GO" id="GO:0032259">
    <property type="term" value="P:methylation"/>
    <property type="evidence" value="ECO:0007669"/>
    <property type="project" value="UniProtKB-KW"/>
</dbReference>
<feature type="non-terminal residue" evidence="6">
    <location>
        <position position="63"/>
    </location>
</feature>
<dbReference type="InterPro" id="IPR015813">
    <property type="entry name" value="Pyrv/PenolPyrv_kinase-like_dom"/>
</dbReference>
<sequence length="63" mass="6772">MSATPDRKPRLTPVEIRARKGGEPVVCLTAYTTPVAELVDRHCDLVLVGDSVGMVLHGLDTTL</sequence>
<dbReference type="AlphaFoldDB" id="A0A832QYL2"/>
<evidence type="ECO:0000256" key="2">
    <source>
        <dbReference type="ARBA" id="ARBA00011424"/>
    </source>
</evidence>
<dbReference type="SUPFAM" id="SSF51621">
    <property type="entry name" value="Phosphoenolpyruvate/pyruvate domain"/>
    <property type="match status" value="1"/>
</dbReference>
<reference evidence="6 7" key="1">
    <citation type="journal article" date="2020" name="Biotechnol. Biofuels">
        <title>New insights from the biogas microbiome by comprehensive genome-resolved metagenomics of nearly 1600 species originating from multiple anaerobic digesters.</title>
        <authorList>
            <person name="Campanaro S."/>
            <person name="Treu L."/>
            <person name="Rodriguez-R L.M."/>
            <person name="Kovalovszki A."/>
            <person name="Ziels R.M."/>
            <person name="Maus I."/>
            <person name="Zhu X."/>
            <person name="Kougias P.G."/>
            <person name="Basile A."/>
            <person name="Luo G."/>
            <person name="Schluter A."/>
            <person name="Konstantinidis K.T."/>
            <person name="Angelidaki I."/>
        </authorList>
    </citation>
    <scope>NUCLEOTIDE SEQUENCE [LARGE SCALE GENOMIC DNA]</scope>
    <source>
        <strain evidence="6">AS04akNAM_125</strain>
    </source>
</reference>
<evidence type="ECO:0000256" key="3">
    <source>
        <dbReference type="ARBA" id="ARBA00012618"/>
    </source>
</evidence>
<dbReference type="GO" id="GO:0015940">
    <property type="term" value="P:pantothenate biosynthetic process"/>
    <property type="evidence" value="ECO:0007669"/>
    <property type="project" value="UniProtKB-KW"/>
</dbReference>
<evidence type="ECO:0000313" key="7">
    <source>
        <dbReference type="Proteomes" id="UP000580830"/>
    </source>
</evidence>
<gene>
    <name evidence="6" type="ORF">GXX24_13625</name>
</gene>
<name>A0A832QYL2_9RHOB</name>
<dbReference type="GO" id="GO:0003864">
    <property type="term" value="F:3-methyl-2-oxobutanoate hydroxymethyltransferase activity"/>
    <property type="evidence" value="ECO:0007669"/>
    <property type="project" value="UniProtKB-EC"/>
</dbReference>
<evidence type="ECO:0000256" key="5">
    <source>
        <dbReference type="ARBA" id="ARBA00022679"/>
    </source>
</evidence>
<dbReference type="GO" id="GO:0008168">
    <property type="term" value="F:methyltransferase activity"/>
    <property type="evidence" value="ECO:0007669"/>
    <property type="project" value="UniProtKB-KW"/>
</dbReference>
<dbReference type="EC" id="2.1.2.11" evidence="3"/>
<dbReference type="InterPro" id="IPR003700">
    <property type="entry name" value="Pantoate_hydroxy_MeTrfase"/>
</dbReference>
<dbReference type="Gene3D" id="3.20.20.60">
    <property type="entry name" value="Phosphoenolpyruvate-binding domains"/>
    <property type="match status" value="1"/>
</dbReference>
<comment type="similarity">
    <text evidence="1">Belongs to the PanB family.</text>
</comment>
<proteinExistence type="inferred from homology"/>
<dbReference type="Proteomes" id="UP000580830">
    <property type="component" value="Unassembled WGS sequence"/>
</dbReference>
<comment type="caution">
    <text evidence="6">The sequence shown here is derived from an EMBL/GenBank/DDBJ whole genome shotgun (WGS) entry which is preliminary data.</text>
</comment>
<keyword evidence="5 6" id="KW-0808">Transferase</keyword>
<evidence type="ECO:0000313" key="6">
    <source>
        <dbReference type="EMBL" id="HHW35160.1"/>
    </source>
</evidence>
<evidence type="ECO:0000256" key="1">
    <source>
        <dbReference type="ARBA" id="ARBA00008676"/>
    </source>
</evidence>
<keyword evidence="4" id="KW-0566">Pantothenate biosynthesis</keyword>
<dbReference type="Pfam" id="PF02548">
    <property type="entry name" value="Pantoate_transf"/>
    <property type="match status" value="1"/>
</dbReference>
<dbReference type="RefSeq" id="WP_303731122.1">
    <property type="nucleotide sequence ID" value="NZ_DULP01000215.1"/>
</dbReference>
<keyword evidence="6" id="KW-0489">Methyltransferase</keyword>
<evidence type="ECO:0000256" key="4">
    <source>
        <dbReference type="ARBA" id="ARBA00022655"/>
    </source>
</evidence>